<name>A0AAV7AK95_ENGPU</name>
<comment type="caution">
    <text evidence="1">The sequence shown here is derived from an EMBL/GenBank/DDBJ whole genome shotgun (WGS) entry which is preliminary data.</text>
</comment>
<dbReference type="Proteomes" id="UP000824782">
    <property type="component" value="Unassembled WGS sequence"/>
</dbReference>
<evidence type="ECO:0000313" key="1">
    <source>
        <dbReference type="EMBL" id="KAG8561671.1"/>
    </source>
</evidence>
<protein>
    <submittedName>
        <fullName evidence="1">Uncharacterized protein</fullName>
    </submittedName>
</protein>
<sequence>MTLAQRKKYSCRLHQSPNGKKCTGLCFEYPQHICGHRISLVSHTALVGLWSTSSTLYLQRHMITRYAKSCFYNWDNPVEL</sequence>
<organism evidence="1 2">
    <name type="scientific">Engystomops pustulosus</name>
    <name type="common">Tungara frog</name>
    <name type="synonym">Physalaemus pustulosus</name>
    <dbReference type="NCBI Taxonomy" id="76066"/>
    <lineage>
        <taxon>Eukaryota</taxon>
        <taxon>Metazoa</taxon>
        <taxon>Chordata</taxon>
        <taxon>Craniata</taxon>
        <taxon>Vertebrata</taxon>
        <taxon>Euteleostomi</taxon>
        <taxon>Amphibia</taxon>
        <taxon>Batrachia</taxon>
        <taxon>Anura</taxon>
        <taxon>Neobatrachia</taxon>
        <taxon>Hyloidea</taxon>
        <taxon>Leptodactylidae</taxon>
        <taxon>Leiuperinae</taxon>
        <taxon>Engystomops</taxon>
    </lineage>
</organism>
<reference evidence="1" key="1">
    <citation type="thesis" date="2020" institute="ProQuest LLC" country="789 East Eisenhower Parkway, Ann Arbor, MI, USA">
        <title>Comparative Genomics and Chromosome Evolution.</title>
        <authorList>
            <person name="Mudd A.B."/>
        </authorList>
    </citation>
    <scope>NUCLEOTIDE SEQUENCE</scope>
    <source>
        <strain evidence="1">237g6f4</strain>
        <tissue evidence="1">Blood</tissue>
    </source>
</reference>
<accession>A0AAV7AK95</accession>
<proteinExistence type="predicted"/>
<dbReference type="EMBL" id="WNYA01000007">
    <property type="protein sequence ID" value="KAG8561671.1"/>
    <property type="molecule type" value="Genomic_DNA"/>
</dbReference>
<gene>
    <name evidence="1" type="ORF">GDO81_015438</name>
</gene>
<dbReference type="AlphaFoldDB" id="A0AAV7AK95"/>
<evidence type="ECO:0000313" key="2">
    <source>
        <dbReference type="Proteomes" id="UP000824782"/>
    </source>
</evidence>
<keyword evidence="2" id="KW-1185">Reference proteome</keyword>